<dbReference type="InterPro" id="IPR011009">
    <property type="entry name" value="Kinase-like_dom_sf"/>
</dbReference>
<evidence type="ECO:0000313" key="8">
    <source>
        <dbReference type="EMBL" id="EFA75247.1"/>
    </source>
</evidence>
<dbReference type="PROSITE" id="PS50011">
    <property type="entry name" value="PROTEIN_KINASE_DOM"/>
    <property type="match status" value="1"/>
</dbReference>
<evidence type="ECO:0000313" key="9">
    <source>
        <dbReference type="Proteomes" id="UP000001396"/>
    </source>
</evidence>
<dbReference type="GO" id="GO:0004674">
    <property type="term" value="F:protein serine/threonine kinase activity"/>
    <property type="evidence" value="ECO:0007669"/>
    <property type="project" value="UniProtKB-EC"/>
</dbReference>
<accession>D3BT30</accession>
<reference evidence="8 9" key="1">
    <citation type="journal article" date="2011" name="Genome Res.">
        <title>Phylogeny-wide analysis of social amoeba genomes highlights ancient origins for complex intercellular communication.</title>
        <authorList>
            <person name="Heidel A.J."/>
            <person name="Lawal H.M."/>
            <person name="Felder M."/>
            <person name="Schilde C."/>
            <person name="Helps N.R."/>
            <person name="Tunggal B."/>
            <person name="Rivero F."/>
            <person name="John U."/>
            <person name="Schleicher M."/>
            <person name="Eichinger L."/>
            <person name="Platzer M."/>
            <person name="Noegel A.A."/>
            <person name="Schaap P."/>
            <person name="Gloeckner G."/>
        </authorList>
    </citation>
    <scope>NUCLEOTIDE SEQUENCE [LARGE SCALE GENOMIC DNA]</scope>
    <source>
        <strain evidence="9">ATCC 26659 / Pp 5 / PN500</strain>
    </source>
</reference>
<dbReference type="Gene3D" id="1.10.510.10">
    <property type="entry name" value="Transferase(Phosphotransferase) domain 1"/>
    <property type="match status" value="2"/>
</dbReference>
<evidence type="ECO:0000256" key="2">
    <source>
        <dbReference type="ARBA" id="ARBA00022679"/>
    </source>
</evidence>
<dbReference type="RefSeq" id="XP_020427381.1">
    <property type="nucleotide sequence ID" value="XM_020582078.1"/>
</dbReference>
<dbReference type="PROSITE" id="PS00108">
    <property type="entry name" value="PROTEIN_KINASE_ST"/>
    <property type="match status" value="1"/>
</dbReference>
<evidence type="ECO:0000256" key="5">
    <source>
        <dbReference type="ARBA" id="ARBA00022840"/>
    </source>
</evidence>
<dbReference type="STRING" id="670386.D3BT30"/>
<comment type="caution">
    <text evidence="8">The sequence shown here is derived from an EMBL/GenBank/DDBJ whole genome shotgun (WGS) entry which is preliminary data.</text>
</comment>
<dbReference type="PANTHER" id="PTHR43671:SF13">
    <property type="entry name" value="SERINE_THREONINE-PROTEIN KINASE NEK2"/>
    <property type="match status" value="1"/>
</dbReference>
<dbReference type="GO" id="GO:0005524">
    <property type="term" value="F:ATP binding"/>
    <property type="evidence" value="ECO:0007669"/>
    <property type="project" value="UniProtKB-KW"/>
</dbReference>
<sequence length="578" mass="65534">MLNITKSELTDLSLDNQQPSITTKISTINNIYDSIVLEILKMNKYSVIKVIGVGSSEGKAILVRKIENEQMFVIKQRNFTDIEEANDGLNEAMLLAKLQNSNIVKFEEVFIVNNGNNGFSLCIVMEYCDGGDLFEFMINLILAGGSASHGNEIEDTLELEEIEESEEEEYTISSTSPSSSTTSSTSSCTTTSTTSNISSYSYCSTPESFPTSFKDMPKINLSPQQSTLTHSGIYEQQKAYQLLLYQDRKLDEKTDTQKKKSSSWYRRKSKDQKDFSISNTEQPFLPPLSPTINYGNKKTRILIPPKVLYNWIYQLCLGVHQIHNSHFIHRDLKSENIFLSQCQIKIGDFGLATKFESSVKGVAGTYYYSSPEILNNQPYCRPADIFSLGCIIYEMTTLHLLPLTKRCIAEELISGTFDAASFKKEFPTDYHDLADLVLKMLDENAEYRPSIDLILQHKIFDVFKIPKSFEKVEVSATSVSNVSTFSISPHGGFRKQLEKADLVASSALLAEAYDNDPRFSWIGKKDKPKSHSLRKMFFYNGLKIMFEERFLLWGYHNSDNVLNGVACWMTPDYNNEDD</sequence>
<dbReference type="PANTHER" id="PTHR43671">
    <property type="entry name" value="SERINE/THREONINE-PROTEIN KINASE NEK"/>
    <property type="match status" value="1"/>
</dbReference>
<keyword evidence="9" id="KW-1185">Reference proteome</keyword>
<dbReference type="InParanoid" id="D3BT30"/>
<evidence type="ECO:0000256" key="6">
    <source>
        <dbReference type="SAM" id="MobiDB-lite"/>
    </source>
</evidence>
<organism evidence="8 9">
    <name type="scientific">Heterostelium pallidum (strain ATCC 26659 / Pp 5 / PN500)</name>
    <name type="common">Cellular slime mold</name>
    <name type="synonym">Polysphondylium pallidum</name>
    <dbReference type="NCBI Taxonomy" id="670386"/>
    <lineage>
        <taxon>Eukaryota</taxon>
        <taxon>Amoebozoa</taxon>
        <taxon>Evosea</taxon>
        <taxon>Eumycetozoa</taxon>
        <taxon>Dictyostelia</taxon>
        <taxon>Acytosteliales</taxon>
        <taxon>Acytosteliaceae</taxon>
        <taxon>Heterostelium</taxon>
    </lineage>
</organism>
<evidence type="ECO:0000256" key="4">
    <source>
        <dbReference type="ARBA" id="ARBA00022777"/>
    </source>
</evidence>
<dbReference type="InterPro" id="IPR050660">
    <property type="entry name" value="NEK_Ser/Thr_kinase"/>
</dbReference>
<name>D3BT30_HETP5</name>
<dbReference type="EC" id="2.7.11.1" evidence="1"/>
<feature type="region of interest" description="Disordered" evidence="6">
    <location>
        <begin position="163"/>
        <end position="202"/>
    </location>
</feature>
<keyword evidence="2" id="KW-0808">Transferase</keyword>
<dbReference type="SMART" id="SM00220">
    <property type="entry name" value="S_TKc"/>
    <property type="match status" value="1"/>
</dbReference>
<dbReference type="EMBL" id="ADBJ01000056">
    <property type="protein sequence ID" value="EFA75247.1"/>
    <property type="molecule type" value="Genomic_DNA"/>
</dbReference>
<dbReference type="SUPFAM" id="SSF56112">
    <property type="entry name" value="Protein kinase-like (PK-like)"/>
    <property type="match status" value="1"/>
</dbReference>
<dbReference type="FunCoup" id="D3BT30">
    <property type="interactions" value="421"/>
</dbReference>
<keyword evidence="3" id="KW-0547">Nucleotide-binding</keyword>
<dbReference type="InterPro" id="IPR008271">
    <property type="entry name" value="Ser/Thr_kinase_AS"/>
</dbReference>
<evidence type="ECO:0000259" key="7">
    <source>
        <dbReference type="PROSITE" id="PS50011"/>
    </source>
</evidence>
<gene>
    <name evidence="8" type="ORF">PPL_11322</name>
</gene>
<evidence type="ECO:0000256" key="3">
    <source>
        <dbReference type="ARBA" id="ARBA00022741"/>
    </source>
</evidence>
<evidence type="ECO:0000256" key="1">
    <source>
        <dbReference type="ARBA" id="ARBA00012513"/>
    </source>
</evidence>
<dbReference type="Pfam" id="PF00069">
    <property type="entry name" value="Pkinase"/>
    <property type="match status" value="2"/>
</dbReference>
<dbReference type="InterPro" id="IPR000719">
    <property type="entry name" value="Prot_kinase_dom"/>
</dbReference>
<feature type="compositionally biased region" description="Low complexity" evidence="6">
    <location>
        <begin position="171"/>
        <end position="202"/>
    </location>
</feature>
<keyword evidence="4" id="KW-0418">Kinase</keyword>
<dbReference type="GeneID" id="31366790"/>
<protein>
    <recommendedName>
        <fullName evidence="1">non-specific serine/threonine protein kinase</fullName>
        <ecNumber evidence="1">2.7.11.1</ecNumber>
    </recommendedName>
</protein>
<keyword evidence="5" id="KW-0067">ATP-binding</keyword>
<feature type="domain" description="Protein kinase" evidence="7">
    <location>
        <begin position="45"/>
        <end position="460"/>
    </location>
</feature>
<dbReference type="OMA" id="FRMMERR"/>
<dbReference type="AlphaFoldDB" id="D3BT30"/>
<dbReference type="Proteomes" id="UP000001396">
    <property type="component" value="Unassembled WGS sequence"/>
</dbReference>
<proteinExistence type="predicted"/>